<gene>
    <name evidence="1" type="ORF">CHILSU_LOCUS2185</name>
</gene>
<accession>A0ABN8AZS8</accession>
<evidence type="ECO:0000313" key="2">
    <source>
        <dbReference type="Proteomes" id="UP001153292"/>
    </source>
</evidence>
<reference evidence="1" key="1">
    <citation type="submission" date="2021-12" db="EMBL/GenBank/DDBJ databases">
        <authorList>
            <person name="King R."/>
        </authorList>
    </citation>
    <scope>NUCLEOTIDE SEQUENCE</scope>
</reference>
<dbReference type="Proteomes" id="UP001153292">
    <property type="component" value="Chromosome 13"/>
</dbReference>
<proteinExistence type="predicted"/>
<evidence type="ECO:0000313" key="1">
    <source>
        <dbReference type="EMBL" id="CAH0399055.1"/>
    </source>
</evidence>
<keyword evidence="2" id="KW-1185">Reference proteome</keyword>
<evidence type="ECO:0008006" key="3">
    <source>
        <dbReference type="Google" id="ProtNLM"/>
    </source>
</evidence>
<name>A0ABN8AZS8_CHISP</name>
<protein>
    <recommendedName>
        <fullName evidence="3">Seminal fluid protein</fullName>
    </recommendedName>
</protein>
<dbReference type="EMBL" id="OU963906">
    <property type="protein sequence ID" value="CAH0399055.1"/>
    <property type="molecule type" value="Genomic_DNA"/>
</dbReference>
<organism evidence="1 2">
    <name type="scientific">Chilo suppressalis</name>
    <name type="common">Asiatic rice borer moth</name>
    <dbReference type="NCBI Taxonomy" id="168631"/>
    <lineage>
        <taxon>Eukaryota</taxon>
        <taxon>Metazoa</taxon>
        <taxon>Ecdysozoa</taxon>
        <taxon>Arthropoda</taxon>
        <taxon>Hexapoda</taxon>
        <taxon>Insecta</taxon>
        <taxon>Pterygota</taxon>
        <taxon>Neoptera</taxon>
        <taxon>Endopterygota</taxon>
        <taxon>Lepidoptera</taxon>
        <taxon>Glossata</taxon>
        <taxon>Ditrysia</taxon>
        <taxon>Pyraloidea</taxon>
        <taxon>Crambidae</taxon>
        <taxon>Crambinae</taxon>
        <taxon>Chilo</taxon>
    </lineage>
</organism>
<sequence>MNVIISGVSSQANNDNFSDDDVIEVVRDEAPIEILSDGEERELEMIKSQPTSVIQDFHFTSVPTIVETHSENIQRTDAADIEDPLRNISLDEKTDVTNVHANNSNSIVFEQPSDADFNTNDNNIQTDDQTDKISVISSTLQNNSELNVTSEIENTPDCDSIAKEKKDICDTVPESNDIINDDSPK</sequence>